<evidence type="ECO:0000313" key="3">
    <source>
        <dbReference type="Proteomes" id="UP001304515"/>
    </source>
</evidence>
<sequence>MKKLIFLFIISNFGFAQNTIVSYTQDYFLGNNLNCPSENNEAREMVKNGIELLHLNRDLNPKYLWPTVDLFAKAVMKDQSFCDAYFFAGYTLNLLKQYRETYAFYRVADSLSPKPFLLYKLNTAALCLKIGRVEESRKFFNDITKHFPESPEGYYGVALTAPMIGDYSNGYKNIEDAITIYKGQSKKIGKEVFFLRAVLLTLDKQYENALIAFEDVRSPFTKDINYNIHYSLALLKVSELKNDPKMKKEALKYYKKIENPKDIPDDVRALFKF</sequence>
<organism evidence="1">
    <name type="scientific">Flavobacterium capsici</name>
    <dbReference type="NCBI Taxonomy" id="3075618"/>
    <lineage>
        <taxon>Bacteria</taxon>
        <taxon>Pseudomonadati</taxon>
        <taxon>Bacteroidota</taxon>
        <taxon>Flavobacteriia</taxon>
        <taxon>Flavobacteriales</taxon>
        <taxon>Flavobacteriaceae</taxon>
        <taxon>Flavobacterium</taxon>
    </lineage>
</organism>
<evidence type="ECO:0008006" key="4">
    <source>
        <dbReference type="Google" id="ProtNLM"/>
    </source>
</evidence>
<dbReference type="InterPro" id="IPR011990">
    <property type="entry name" value="TPR-like_helical_dom_sf"/>
</dbReference>
<dbReference type="RefSeq" id="WP_313325234.1">
    <property type="nucleotide sequence ID" value="NZ_CP134878.1"/>
</dbReference>
<name>A0AA96F026_9FLAO</name>
<accession>A0AA96F4X7</accession>
<keyword evidence="3" id="KW-1185">Reference proteome</keyword>
<gene>
    <name evidence="2" type="ORF">RN605_12550</name>
    <name evidence="1" type="ORF">RN608_05380</name>
</gene>
<dbReference type="Gene3D" id="1.25.40.10">
    <property type="entry name" value="Tetratricopeptide repeat domain"/>
    <property type="match status" value="1"/>
</dbReference>
<evidence type="ECO:0000313" key="1">
    <source>
        <dbReference type="EMBL" id="WNM20110.1"/>
    </source>
</evidence>
<dbReference type="AlphaFoldDB" id="A0AA96F026"/>
<dbReference type="EMBL" id="CP134878">
    <property type="protein sequence ID" value="WNM20110.1"/>
    <property type="molecule type" value="Genomic_DNA"/>
</dbReference>
<dbReference type="Proteomes" id="UP001304515">
    <property type="component" value="Chromosome"/>
</dbReference>
<accession>A0AA96F026</accession>
<dbReference type="EMBL" id="CP134890">
    <property type="protein sequence ID" value="WNM21500.1"/>
    <property type="molecule type" value="Genomic_DNA"/>
</dbReference>
<proteinExistence type="predicted"/>
<reference evidence="1 3" key="1">
    <citation type="submission" date="2023-09" db="EMBL/GenBank/DDBJ databases">
        <title>Flavobacterium sp. a novel bacteria isolate from Pepper rhizosphere.</title>
        <authorList>
            <person name="Peng Y."/>
            <person name="Lee J."/>
        </authorList>
    </citation>
    <scope>NUCLEOTIDE SEQUENCE</scope>
    <source>
        <strain evidence="1">PMR2A8</strain>
        <strain evidence="2 3">PMTSA4</strain>
    </source>
</reference>
<dbReference type="SUPFAM" id="SSF48452">
    <property type="entry name" value="TPR-like"/>
    <property type="match status" value="1"/>
</dbReference>
<evidence type="ECO:0000313" key="2">
    <source>
        <dbReference type="EMBL" id="WNM21500.1"/>
    </source>
</evidence>
<dbReference type="KEGG" id="fcj:RN605_12550"/>
<protein>
    <recommendedName>
        <fullName evidence="4">Tetratricopeptide repeat protein</fullName>
    </recommendedName>
</protein>